<proteinExistence type="predicted"/>
<name>A0ABR9J3W6_9MICC</name>
<evidence type="ECO:0000313" key="3">
    <source>
        <dbReference type="Proteomes" id="UP000636579"/>
    </source>
</evidence>
<feature type="transmembrane region" description="Helical" evidence="1">
    <location>
        <begin position="83"/>
        <end position="104"/>
    </location>
</feature>
<dbReference type="RefSeq" id="WP_192590542.1">
    <property type="nucleotide sequence ID" value="NZ_JADBEE010000001.1"/>
</dbReference>
<reference evidence="2 3" key="1">
    <citation type="submission" date="2020-10" db="EMBL/GenBank/DDBJ databases">
        <title>Sequencing the genomes of 1000 actinobacteria strains.</title>
        <authorList>
            <person name="Klenk H.-P."/>
        </authorList>
    </citation>
    <scope>NUCLEOTIDE SEQUENCE [LARGE SCALE GENOMIC DNA]</scope>
    <source>
        <strain evidence="2 3">DSM 15474</strain>
    </source>
</reference>
<keyword evidence="1" id="KW-0472">Membrane</keyword>
<organism evidence="2 3">
    <name type="scientific">Nesterenkonia halotolerans</name>
    <dbReference type="NCBI Taxonomy" id="225325"/>
    <lineage>
        <taxon>Bacteria</taxon>
        <taxon>Bacillati</taxon>
        <taxon>Actinomycetota</taxon>
        <taxon>Actinomycetes</taxon>
        <taxon>Micrococcales</taxon>
        <taxon>Micrococcaceae</taxon>
        <taxon>Nesterenkonia</taxon>
    </lineage>
</organism>
<dbReference type="Proteomes" id="UP000636579">
    <property type="component" value="Unassembled WGS sequence"/>
</dbReference>
<keyword evidence="3" id="KW-1185">Reference proteome</keyword>
<evidence type="ECO:0008006" key="4">
    <source>
        <dbReference type="Google" id="ProtNLM"/>
    </source>
</evidence>
<dbReference type="EMBL" id="JADBEE010000001">
    <property type="protein sequence ID" value="MBE1513681.1"/>
    <property type="molecule type" value="Genomic_DNA"/>
</dbReference>
<accession>A0ABR9J3W6</accession>
<dbReference type="InterPro" id="IPR025962">
    <property type="entry name" value="SdpI/YhfL"/>
</dbReference>
<feature type="transmembrane region" description="Helical" evidence="1">
    <location>
        <begin position="57"/>
        <end position="77"/>
    </location>
</feature>
<keyword evidence="1" id="KW-0812">Transmembrane</keyword>
<feature type="transmembrane region" description="Helical" evidence="1">
    <location>
        <begin position="6"/>
        <end position="23"/>
    </location>
</feature>
<gene>
    <name evidence="2" type="ORF">H4W26_000436</name>
</gene>
<sequence>MAAVIILGVTLSAAGLLTSWLGFTCRDGKLPMNALVGIRIPSTMVDAETWTRSHQAAWRWIVTAGAGPVISGVALLVLGQDGIVWVMAGTVWLLVFIITASVVASHAARSMSSDA</sequence>
<protein>
    <recommendedName>
        <fullName evidence="4">SdpI family protein</fullName>
    </recommendedName>
</protein>
<evidence type="ECO:0000256" key="1">
    <source>
        <dbReference type="SAM" id="Phobius"/>
    </source>
</evidence>
<evidence type="ECO:0000313" key="2">
    <source>
        <dbReference type="EMBL" id="MBE1513681.1"/>
    </source>
</evidence>
<dbReference type="Pfam" id="PF13630">
    <property type="entry name" value="SdpI"/>
    <property type="match status" value="1"/>
</dbReference>
<comment type="caution">
    <text evidence="2">The sequence shown here is derived from an EMBL/GenBank/DDBJ whole genome shotgun (WGS) entry which is preliminary data.</text>
</comment>
<keyword evidence="1" id="KW-1133">Transmembrane helix</keyword>